<dbReference type="GO" id="GO:0005509">
    <property type="term" value="F:calcium ion binding"/>
    <property type="evidence" value="ECO:0007669"/>
    <property type="project" value="UniProtKB-UniRule"/>
</dbReference>
<proteinExistence type="evidence at transcript level"/>
<dbReference type="CDD" id="cd11304">
    <property type="entry name" value="Cadherin_repeat"/>
    <property type="match status" value="2"/>
</dbReference>
<dbReference type="GO" id="GO:0016342">
    <property type="term" value="C:catenin complex"/>
    <property type="evidence" value="ECO:0007669"/>
    <property type="project" value="TreeGrafter"/>
</dbReference>
<dbReference type="GO" id="GO:0007156">
    <property type="term" value="P:homophilic cell adhesion via plasma membrane adhesion molecules"/>
    <property type="evidence" value="ECO:0007669"/>
    <property type="project" value="InterPro"/>
</dbReference>
<dbReference type="GO" id="GO:0007043">
    <property type="term" value="P:cell-cell junction assembly"/>
    <property type="evidence" value="ECO:0007669"/>
    <property type="project" value="TreeGrafter"/>
</dbReference>
<dbReference type="PANTHER" id="PTHR24027">
    <property type="entry name" value="CADHERIN-23"/>
    <property type="match status" value="1"/>
</dbReference>
<dbReference type="EMBL" id="BT083370">
    <property type="protein sequence ID" value="ACQ59077.1"/>
    <property type="molecule type" value="mRNA"/>
</dbReference>
<feature type="domain" description="Cadherin" evidence="7">
    <location>
        <begin position="47"/>
        <end position="124"/>
    </location>
</feature>
<dbReference type="InterPro" id="IPR039808">
    <property type="entry name" value="Cadherin"/>
</dbReference>
<dbReference type="GO" id="GO:0008013">
    <property type="term" value="F:beta-catenin binding"/>
    <property type="evidence" value="ECO:0007669"/>
    <property type="project" value="TreeGrafter"/>
</dbReference>
<keyword evidence="4" id="KW-0472">Membrane</keyword>
<keyword evidence="6" id="KW-0732">Signal</keyword>
<protein>
    <submittedName>
        <fullName evidence="8">Cadherin-17</fullName>
    </submittedName>
</protein>
<dbReference type="GO" id="GO:0045296">
    <property type="term" value="F:cadherin binding"/>
    <property type="evidence" value="ECO:0007669"/>
    <property type="project" value="TreeGrafter"/>
</dbReference>
<gene>
    <name evidence="8" type="primary">CAD17</name>
</gene>
<dbReference type="GO" id="GO:0005912">
    <property type="term" value="C:adherens junction"/>
    <property type="evidence" value="ECO:0007669"/>
    <property type="project" value="TreeGrafter"/>
</dbReference>
<dbReference type="SUPFAM" id="SSF49313">
    <property type="entry name" value="Cadherin-like"/>
    <property type="match status" value="2"/>
</dbReference>
<evidence type="ECO:0000256" key="5">
    <source>
        <dbReference type="PROSITE-ProRule" id="PRU00043"/>
    </source>
</evidence>
<evidence type="ECO:0000313" key="8">
    <source>
        <dbReference type="EMBL" id="ACQ59077.1"/>
    </source>
</evidence>
<feature type="signal peptide" evidence="6">
    <location>
        <begin position="1"/>
        <end position="19"/>
    </location>
</feature>
<dbReference type="GO" id="GO:0016477">
    <property type="term" value="P:cell migration"/>
    <property type="evidence" value="ECO:0007669"/>
    <property type="project" value="TreeGrafter"/>
</dbReference>
<dbReference type="InterPro" id="IPR002126">
    <property type="entry name" value="Cadherin-like_dom"/>
</dbReference>
<evidence type="ECO:0000256" key="1">
    <source>
        <dbReference type="ARBA" id="ARBA00004370"/>
    </source>
</evidence>
<evidence type="ECO:0000259" key="7">
    <source>
        <dbReference type="PROSITE" id="PS50268"/>
    </source>
</evidence>
<dbReference type="GO" id="GO:0044331">
    <property type="term" value="P:cell-cell adhesion mediated by cadherin"/>
    <property type="evidence" value="ECO:0007669"/>
    <property type="project" value="TreeGrafter"/>
</dbReference>
<evidence type="ECO:0000256" key="2">
    <source>
        <dbReference type="ARBA" id="ARBA00022737"/>
    </source>
</evidence>
<dbReference type="GO" id="GO:0034332">
    <property type="term" value="P:adherens junction organization"/>
    <property type="evidence" value="ECO:0007669"/>
    <property type="project" value="TreeGrafter"/>
</dbReference>
<dbReference type="PANTHER" id="PTHR24027:SF424">
    <property type="entry name" value="CADHERIN-16 ISOFORM X3"/>
    <property type="match status" value="1"/>
</dbReference>
<dbReference type="InterPro" id="IPR015919">
    <property type="entry name" value="Cadherin-like_sf"/>
</dbReference>
<keyword evidence="2" id="KW-0677">Repeat</keyword>
<reference evidence="8" key="1">
    <citation type="submission" date="2009-05" db="EMBL/GenBank/DDBJ databases">
        <title>Anoplopoma fimbria ESTs and full-length cDNAs.</title>
        <authorList>
            <person name="Messmer A."/>
            <person name="Rondeau E."/>
            <person name="Sanderson D."/>
            <person name="Cooper G."/>
            <person name="Leong J."/>
            <person name="Koop B.F."/>
        </authorList>
    </citation>
    <scope>NUCLEOTIDE SEQUENCE</scope>
    <source>
        <tissue evidence="8">Brain</tissue>
    </source>
</reference>
<keyword evidence="3 5" id="KW-0106">Calcium</keyword>
<dbReference type="FunFam" id="2.60.40.60:FF:000163">
    <property type="entry name" value="Cadherin 17"/>
    <property type="match status" value="1"/>
</dbReference>
<evidence type="ECO:0000256" key="6">
    <source>
        <dbReference type="SAM" id="SignalP"/>
    </source>
</evidence>
<evidence type="ECO:0000256" key="3">
    <source>
        <dbReference type="ARBA" id="ARBA00022837"/>
    </source>
</evidence>
<feature type="domain" description="Cadherin" evidence="7">
    <location>
        <begin position="125"/>
        <end position="191"/>
    </location>
</feature>
<dbReference type="FunFam" id="2.60.40.60:FF:000188">
    <property type="entry name" value="Cadherin 17"/>
    <property type="match status" value="1"/>
</dbReference>
<dbReference type="PRINTS" id="PR00205">
    <property type="entry name" value="CADHERIN"/>
</dbReference>
<organism evidence="8">
    <name type="scientific">Anoplopoma fimbria</name>
    <name type="common">Sablefish</name>
    <dbReference type="NCBI Taxonomy" id="229290"/>
    <lineage>
        <taxon>Eukaryota</taxon>
        <taxon>Metazoa</taxon>
        <taxon>Chordata</taxon>
        <taxon>Craniata</taxon>
        <taxon>Vertebrata</taxon>
        <taxon>Euteleostomi</taxon>
        <taxon>Actinopterygii</taxon>
        <taxon>Neopterygii</taxon>
        <taxon>Teleostei</taxon>
        <taxon>Neoteleostei</taxon>
        <taxon>Acanthomorphata</taxon>
        <taxon>Eupercaria</taxon>
        <taxon>Perciformes</taxon>
        <taxon>Cottioidei</taxon>
        <taxon>Anoplopomatales</taxon>
        <taxon>Anoplopomatidae</taxon>
        <taxon>Anoplopoma</taxon>
    </lineage>
</organism>
<evidence type="ECO:0000256" key="4">
    <source>
        <dbReference type="ARBA" id="ARBA00023136"/>
    </source>
</evidence>
<dbReference type="GO" id="GO:0000902">
    <property type="term" value="P:cell morphogenesis"/>
    <property type="evidence" value="ECO:0007669"/>
    <property type="project" value="TreeGrafter"/>
</dbReference>
<dbReference type="GO" id="GO:0016339">
    <property type="term" value="P:calcium-dependent cell-cell adhesion via plasma membrane cell adhesion molecules"/>
    <property type="evidence" value="ECO:0007669"/>
    <property type="project" value="TreeGrafter"/>
</dbReference>
<sequence length="248" mass="27976">MTPMVHLLLLPLLFSIAGGKDLEEKKGPFENTELGVPEGTPVPYPMYQFQVTHPGVNSFRLSGEGKEDIMISKDGWLYLEKPLDWSRDDRYIIMVEALADEEVVEGPVYVTINVLDINNNAPVFNQSEYTAVVRENNPAGIPFTRVFALDQDDPETPNAHLSYSLVSQIPNKHHTPLFQIDPDTGEISTTEAGTQILKAREGIQYGKGEDQSIDALRTKFNDYCPVQNIPFEDNPFFTCVERAEMRRQ</sequence>
<comment type="subcellular location">
    <subcellularLocation>
        <location evidence="1">Membrane</location>
    </subcellularLocation>
</comment>
<feature type="chain" id="PRO_5002927267" evidence="6">
    <location>
        <begin position="20"/>
        <end position="248"/>
    </location>
</feature>
<accession>C3KKA5</accession>
<name>C3KKA5_ANOFI</name>
<dbReference type="AlphaFoldDB" id="C3KKA5"/>
<dbReference type="Gene3D" id="2.60.40.60">
    <property type="entry name" value="Cadherins"/>
    <property type="match status" value="2"/>
</dbReference>
<dbReference type="PROSITE" id="PS50268">
    <property type="entry name" value="CADHERIN_2"/>
    <property type="match status" value="2"/>
</dbReference>
<dbReference type="Pfam" id="PF00028">
    <property type="entry name" value="Cadherin"/>
    <property type="match status" value="1"/>
</dbReference>